<protein>
    <submittedName>
        <fullName evidence="3">Secreted protein</fullName>
    </submittedName>
</protein>
<organism evidence="2 3">
    <name type="scientific">Romanomermis culicivorax</name>
    <name type="common">Nematode worm</name>
    <dbReference type="NCBI Taxonomy" id="13658"/>
    <lineage>
        <taxon>Eukaryota</taxon>
        <taxon>Metazoa</taxon>
        <taxon>Ecdysozoa</taxon>
        <taxon>Nematoda</taxon>
        <taxon>Enoplea</taxon>
        <taxon>Dorylaimia</taxon>
        <taxon>Mermithida</taxon>
        <taxon>Mermithoidea</taxon>
        <taxon>Mermithidae</taxon>
        <taxon>Romanomermis</taxon>
    </lineage>
</organism>
<dbReference type="AlphaFoldDB" id="A0A915I7K4"/>
<dbReference type="WBParaSite" id="nRc.2.0.1.t10139-RA">
    <property type="protein sequence ID" value="nRc.2.0.1.t10139-RA"/>
    <property type="gene ID" value="nRc.2.0.1.g10139"/>
</dbReference>
<proteinExistence type="predicted"/>
<evidence type="ECO:0000313" key="3">
    <source>
        <dbReference type="WBParaSite" id="nRc.2.0.1.t10139-RA"/>
    </source>
</evidence>
<evidence type="ECO:0000256" key="1">
    <source>
        <dbReference type="SAM" id="SignalP"/>
    </source>
</evidence>
<feature type="chain" id="PRO_5037386963" evidence="1">
    <location>
        <begin position="24"/>
        <end position="101"/>
    </location>
</feature>
<accession>A0A915I7K4</accession>
<evidence type="ECO:0000313" key="2">
    <source>
        <dbReference type="Proteomes" id="UP000887565"/>
    </source>
</evidence>
<feature type="signal peptide" evidence="1">
    <location>
        <begin position="1"/>
        <end position="23"/>
    </location>
</feature>
<keyword evidence="2" id="KW-1185">Reference proteome</keyword>
<sequence length="101" mass="11246">MILLRNSACFILTLATLWNSSLSIPQRNAESPPKPPPYTGGDIFLVLYSIYFEMIDATVKCSFNCMMITLFTYFKIIEINLLISNKASLAKTATATSIISK</sequence>
<name>A0A915I7K4_ROMCU</name>
<reference evidence="3" key="1">
    <citation type="submission" date="2022-11" db="UniProtKB">
        <authorList>
            <consortium name="WormBaseParasite"/>
        </authorList>
    </citation>
    <scope>IDENTIFICATION</scope>
</reference>
<dbReference type="Proteomes" id="UP000887565">
    <property type="component" value="Unplaced"/>
</dbReference>
<keyword evidence="1" id="KW-0732">Signal</keyword>